<gene>
    <name evidence="1" type="ORF">Goklo_026631</name>
</gene>
<proteinExistence type="predicted"/>
<name>A0A7J8TVG8_9ROSI</name>
<dbReference type="EMBL" id="JABFAB010000002">
    <property type="protein sequence ID" value="MBA0642198.1"/>
    <property type="molecule type" value="Genomic_DNA"/>
</dbReference>
<sequence length="42" mass="5160">MKCTPWWKNMGTYISRQTRYDKTYRNTYGFGTRIYRVLGSCR</sequence>
<keyword evidence="2" id="KW-1185">Reference proteome</keyword>
<dbReference type="OrthoDB" id="10281625at2759"/>
<organism evidence="1 2">
    <name type="scientific">Gossypium klotzschianum</name>
    <dbReference type="NCBI Taxonomy" id="34286"/>
    <lineage>
        <taxon>Eukaryota</taxon>
        <taxon>Viridiplantae</taxon>
        <taxon>Streptophyta</taxon>
        <taxon>Embryophyta</taxon>
        <taxon>Tracheophyta</taxon>
        <taxon>Spermatophyta</taxon>
        <taxon>Magnoliopsida</taxon>
        <taxon>eudicotyledons</taxon>
        <taxon>Gunneridae</taxon>
        <taxon>Pentapetalae</taxon>
        <taxon>rosids</taxon>
        <taxon>malvids</taxon>
        <taxon>Malvales</taxon>
        <taxon>Malvaceae</taxon>
        <taxon>Malvoideae</taxon>
        <taxon>Gossypium</taxon>
    </lineage>
</organism>
<evidence type="ECO:0000313" key="1">
    <source>
        <dbReference type="EMBL" id="MBA0642198.1"/>
    </source>
</evidence>
<protein>
    <submittedName>
        <fullName evidence="1">Uncharacterized protein</fullName>
    </submittedName>
</protein>
<dbReference type="Proteomes" id="UP000593573">
    <property type="component" value="Unassembled WGS sequence"/>
</dbReference>
<comment type="caution">
    <text evidence="1">The sequence shown here is derived from an EMBL/GenBank/DDBJ whole genome shotgun (WGS) entry which is preliminary data.</text>
</comment>
<dbReference type="AlphaFoldDB" id="A0A7J8TVG8"/>
<evidence type="ECO:0000313" key="2">
    <source>
        <dbReference type="Proteomes" id="UP000593573"/>
    </source>
</evidence>
<accession>A0A7J8TVG8</accession>
<reference evidence="1 2" key="1">
    <citation type="journal article" date="2019" name="Genome Biol. Evol.">
        <title>Insights into the evolution of the New World diploid cottons (Gossypium, subgenus Houzingenia) based on genome sequencing.</title>
        <authorList>
            <person name="Grover C.E."/>
            <person name="Arick M.A. 2nd"/>
            <person name="Thrash A."/>
            <person name="Conover J.L."/>
            <person name="Sanders W.S."/>
            <person name="Peterson D.G."/>
            <person name="Frelichowski J.E."/>
            <person name="Scheffler J.A."/>
            <person name="Scheffler B.E."/>
            <person name="Wendel J.F."/>
        </authorList>
    </citation>
    <scope>NUCLEOTIDE SEQUENCE [LARGE SCALE GENOMIC DNA]</scope>
    <source>
        <strain evidence="1">57</strain>
        <tissue evidence="1">Leaf</tissue>
    </source>
</reference>